<keyword evidence="1" id="KW-1185">Reference proteome</keyword>
<evidence type="ECO:0000313" key="1">
    <source>
        <dbReference type="Proteomes" id="UP000001554"/>
    </source>
</evidence>
<organism evidence="1 2">
    <name type="scientific">Branchiostoma floridae</name>
    <name type="common">Florida lancelet</name>
    <name type="synonym">Amphioxus</name>
    <dbReference type="NCBI Taxonomy" id="7739"/>
    <lineage>
        <taxon>Eukaryota</taxon>
        <taxon>Metazoa</taxon>
        <taxon>Chordata</taxon>
        <taxon>Cephalochordata</taxon>
        <taxon>Leptocardii</taxon>
        <taxon>Amphioxiformes</taxon>
        <taxon>Branchiostomatidae</taxon>
        <taxon>Branchiostoma</taxon>
    </lineage>
</organism>
<accession>A0A9J7MWQ2</accession>
<proteinExistence type="predicted"/>
<dbReference type="RefSeq" id="XP_035681571.1">
    <property type="nucleotide sequence ID" value="XM_035825678.1"/>
</dbReference>
<reference evidence="1" key="1">
    <citation type="journal article" date="2020" name="Nat. Ecol. Evol.">
        <title>Deeply conserved synteny resolves early events in vertebrate evolution.</title>
        <authorList>
            <person name="Simakov O."/>
            <person name="Marletaz F."/>
            <person name="Yue J.X."/>
            <person name="O'Connell B."/>
            <person name="Jenkins J."/>
            <person name="Brandt A."/>
            <person name="Calef R."/>
            <person name="Tung C.H."/>
            <person name="Huang T.K."/>
            <person name="Schmutz J."/>
            <person name="Satoh N."/>
            <person name="Yu J.K."/>
            <person name="Putnam N.H."/>
            <person name="Green R.E."/>
            <person name="Rokhsar D.S."/>
        </authorList>
    </citation>
    <scope>NUCLEOTIDE SEQUENCE [LARGE SCALE GENOMIC DNA]</scope>
    <source>
        <strain evidence="1">S238N-H82</strain>
    </source>
</reference>
<dbReference type="AlphaFoldDB" id="A0A9J7MWQ2"/>
<dbReference type="KEGG" id="bfo:118419317"/>
<gene>
    <name evidence="2" type="primary">LOC118419317</name>
</gene>
<name>A0A9J7MWQ2_BRAFL</name>
<protein>
    <submittedName>
        <fullName evidence="2">Uncharacterized protein LOC118419317</fullName>
    </submittedName>
</protein>
<dbReference type="GeneID" id="118419317"/>
<sequence>MGLHSAVVASPTGHQESLVELHMSSSPSCRPGCLKLANGTTTTFILKSCGSPSVKSVLVKTVPGDTMAEILQRKRFPDPDDMWKTCPRWDVSFPPHLLYLPEGYPENYCMPQPELDPE</sequence>
<dbReference type="Proteomes" id="UP000001554">
    <property type="component" value="Chromosome 7"/>
</dbReference>
<evidence type="ECO:0000313" key="2">
    <source>
        <dbReference type="RefSeq" id="XP_035681571.1"/>
    </source>
</evidence>
<reference evidence="2" key="2">
    <citation type="submission" date="2025-08" db="UniProtKB">
        <authorList>
            <consortium name="RefSeq"/>
        </authorList>
    </citation>
    <scope>IDENTIFICATION</scope>
    <source>
        <strain evidence="2">S238N-H82</strain>
        <tissue evidence="2">Testes</tissue>
    </source>
</reference>